<evidence type="ECO:0000313" key="2">
    <source>
        <dbReference type="Proteomes" id="UP001589610"/>
    </source>
</evidence>
<accession>A0ABV5TAZ6</accession>
<dbReference type="EMBL" id="JBHMBS010000002">
    <property type="protein sequence ID" value="MFB9674898.1"/>
    <property type="molecule type" value="Genomic_DNA"/>
</dbReference>
<protein>
    <recommendedName>
        <fullName evidence="3">DUF3017 domain-containing protein</fullName>
    </recommendedName>
</protein>
<dbReference type="RefSeq" id="WP_386154636.1">
    <property type="nucleotide sequence ID" value="NZ_JBHMBS010000002.1"/>
</dbReference>
<name>A0ABV5TAZ6_9ACTN</name>
<evidence type="ECO:0008006" key="3">
    <source>
        <dbReference type="Google" id="ProtNLM"/>
    </source>
</evidence>
<evidence type="ECO:0000313" key="1">
    <source>
        <dbReference type="EMBL" id="MFB9674898.1"/>
    </source>
</evidence>
<comment type="caution">
    <text evidence="1">The sequence shown here is derived from an EMBL/GenBank/DDBJ whole genome shotgun (WGS) entry which is preliminary data.</text>
</comment>
<organism evidence="1 2">
    <name type="scientific">Streptosporangium vulgare</name>
    <dbReference type="NCBI Taxonomy" id="46190"/>
    <lineage>
        <taxon>Bacteria</taxon>
        <taxon>Bacillati</taxon>
        <taxon>Actinomycetota</taxon>
        <taxon>Actinomycetes</taxon>
        <taxon>Streptosporangiales</taxon>
        <taxon>Streptosporangiaceae</taxon>
        <taxon>Streptosporangium</taxon>
    </lineage>
</organism>
<reference evidence="1 2" key="1">
    <citation type="submission" date="2024-09" db="EMBL/GenBank/DDBJ databases">
        <authorList>
            <person name="Sun Q."/>
            <person name="Mori K."/>
        </authorList>
    </citation>
    <scope>NUCLEOTIDE SEQUENCE [LARGE SCALE GENOMIC DNA]</scope>
    <source>
        <strain evidence="1 2">JCM 3028</strain>
    </source>
</reference>
<sequence>MSTHDPQEQFTHLVRLGWNLRVLGLCTSLVLPQVGQPILEVMSEGETRVRITVVRRACGWMFVWRPWWARMWRPGEAVWAEADNAADVIVSAAIA</sequence>
<keyword evidence="2" id="KW-1185">Reference proteome</keyword>
<gene>
    <name evidence="1" type="ORF">ACFFRH_05310</name>
</gene>
<proteinExistence type="predicted"/>
<dbReference type="Proteomes" id="UP001589610">
    <property type="component" value="Unassembled WGS sequence"/>
</dbReference>